<feature type="compositionally biased region" description="Basic residues" evidence="4">
    <location>
        <begin position="145"/>
        <end position="166"/>
    </location>
</feature>
<feature type="compositionally biased region" description="Basic residues" evidence="4">
    <location>
        <begin position="126"/>
        <end position="136"/>
    </location>
</feature>
<sequence length="372" mass="40815">MASFNNMNHSPNAFWEHVASTLDDHPFFNSRNMHHPHPPPPPFWGWGNPSHPHRRHRGPPPSFWGWATQPDDQDLPRYTETPPSAGQSPEPTAGPSHSTAQTPKADQDKAASPEAETQNEDESHSHGRCGKGKHPAHGGPDGTGHQRRCGRGPHGRGGGRGRHHGGARPPFSPGPGFPNLEFLRNIASQFGVQFPEPTPEGVDFVPSVDVFDTPAKFIVHTSLPGAKKEDVSIDYDPAEATLHIAGVIYRPGVNEDLHHALVMQERAREVGVFQRDVHLGTHETPAVISVDEVTARLEEGVLIVTLPKVERKPEAKRKIIVEDGNISNEKDAMQVDVREDTVTETETMTPSTSDESDGEEGETKEYVKVQVK</sequence>
<keyword evidence="7" id="KW-1185">Reference proteome</keyword>
<dbReference type="SUPFAM" id="SSF49764">
    <property type="entry name" value="HSP20-like chaperones"/>
    <property type="match status" value="1"/>
</dbReference>
<comment type="similarity">
    <text evidence="2 3">Belongs to the small heat shock protein (HSP20) family.</text>
</comment>
<name>S7Z5K8_PENO1</name>
<dbReference type="AlphaFoldDB" id="S7Z5K8"/>
<feature type="region of interest" description="Disordered" evidence="4">
    <location>
        <begin position="49"/>
        <end position="179"/>
    </location>
</feature>
<evidence type="ECO:0000256" key="3">
    <source>
        <dbReference type="RuleBase" id="RU003616"/>
    </source>
</evidence>
<dbReference type="InterPro" id="IPR002068">
    <property type="entry name" value="A-crystallin/Hsp20_dom"/>
</dbReference>
<feature type="compositionally biased region" description="Low complexity" evidence="4">
    <location>
        <begin position="344"/>
        <end position="353"/>
    </location>
</feature>
<dbReference type="STRING" id="933388.S7Z5K8"/>
<dbReference type="InterPro" id="IPR031107">
    <property type="entry name" value="Small_HSP"/>
</dbReference>
<feature type="compositionally biased region" description="Basic and acidic residues" evidence="4">
    <location>
        <begin position="330"/>
        <end position="341"/>
    </location>
</feature>
<protein>
    <recommendedName>
        <fullName evidence="5">SHSP domain-containing protein</fullName>
    </recommendedName>
</protein>
<dbReference type="OrthoDB" id="5511210at2759"/>
<dbReference type="CDD" id="cd06464">
    <property type="entry name" value="ACD_sHsps-like"/>
    <property type="match status" value="1"/>
</dbReference>
<dbReference type="EMBL" id="KB644408">
    <property type="protein sequence ID" value="EPS25389.1"/>
    <property type="molecule type" value="Genomic_DNA"/>
</dbReference>
<feature type="compositionally biased region" description="Basic and acidic residues" evidence="4">
    <location>
        <begin position="361"/>
        <end position="372"/>
    </location>
</feature>
<evidence type="ECO:0000313" key="7">
    <source>
        <dbReference type="Proteomes" id="UP000019376"/>
    </source>
</evidence>
<evidence type="ECO:0000256" key="2">
    <source>
        <dbReference type="PROSITE-ProRule" id="PRU00285"/>
    </source>
</evidence>
<proteinExistence type="inferred from homology"/>
<evidence type="ECO:0000256" key="1">
    <source>
        <dbReference type="ARBA" id="ARBA00023016"/>
    </source>
</evidence>
<dbReference type="Gene3D" id="2.60.40.790">
    <property type="match status" value="1"/>
</dbReference>
<evidence type="ECO:0000259" key="5">
    <source>
        <dbReference type="PROSITE" id="PS01031"/>
    </source>
</evidence>
<dbReference type="eggNOG" id="KOG0710">
    <property type="taxonomic scope" value="Eukaryota"/>
</dbReference>
<keyword evidence="1" id="KW-0346">Stress response</keyword>
<dbReference type="PhylomeDB" id="S7Z5K8"/>
<dbReference type="PROSITE" id="PS01031">
    <property type="entry name" value="SHSP"/>
    <property type="match status" value="1"/>
</dbReference>
<dbReference type="Proteomes" id="UP000019376">
    <property type="component" value="Unassembled WGS sequence"/>
</dbReference>
<reference evidence="6 7" key="1">
    <citation type="journal article" date="2013" name="PLoS ONE">
        <title>Genomic and secretomic analyses reveal unique features of the lignocellulolytic enzyme system of Penicillium decumbens.</title>
        <authorList>
            <person name="Liu G."/>
            <person name="Zhang L."/>
            <person name="Wei X."/>
            <person name="Zou G."/>
            <person name="Qin Y."/>
            <person name="Ma L."/>
            <person name="Li J."/>
            <person name="Zheng H."/>
            <person name="Wang S."/>
            <person name="Wang C."/>
            <person name="Xun L."/>
            <person name="Zhao G.-P."/>
            <person name="Zhou Z."/>
            <person name="Qu Y."/>
        </authorList>
    </citation>
    <scope>NUCLEOTIDE SEQUENCE [LARGE SCALE GENOMIC DNA]</scope>
    <source>
        <strain evidence="7">114-2 / CGMCC 5302</strain>
    </source>
</reference>
<dbReference type="InterPro" id="IPR008978">
    <property type="entry name" value="HSP20-like_chaperone"/>
</dbReference>
<feature type="compositionally biased region" description="Polar residues" evidence="4">
    <location>
        <begin position="81"/>
        <end position="104"/>
    </location>
</feature>
<evidence type="ECO:0000256" key="4">
    <source>
        <dbReference type="SAM" id="MobiDB-lite"/>
    </source>
</evidence>
<gene>
    <name evidence="6" type="ORF">PDE_00322</name>
</gene>
<evidence type="ECO:0000313" key="6">
    <source>
        <dbReference type="EMBL" id="EPS25389.1"/>
    </source>
</evidence>
<dbReference type="HOGENOM" id="CLU_046737_0_0_1"/>
<accession>S7Z5K8</accession>
<organism evidence="6 7">
    <name type="scientific">Penicillium oxalicum (strain 114-2 / CGMCC 5302)</name>
    <name type="common">Penicillium decumbens</name>
    <dbReference type="NCBI Taxonomy" id="933388"/>
    <lineage>
        <taxon>Eukaryota</taxon>
        <taxon>Fungi</taxon>
        <taxon>Dikarya</taxon>
        <taxon>Ascomycota</taxon>
        <taxon>Pezizomycotina</taxon>
        <taxon>Eurotiomycetes</taxon>
        <taxon>Eurotiomycetidae</taxon>
        <taxon>Eurotiales</taxon>
        <taxon>Aspergillaceae</taxon>
        <taxon>Penicillium</taxon>
    </lineage>
</organism>
<feature type="region of interest" description="Disordered" evidence="4">
    <location>
        <begin position="330"/>
        <end position="372"/>
    </location>
</feature>
<dbReference type="PANTHER" id="PTHR11527">
    <property type="entry name" value="HEAT-SHOCK PROTEIN 20 FAMILY MEMBER"/>
    <property type="match status" value="1"/>
</dbReference>
<feature type="domain" description="SHSP" evidence="5">
    <location>
        <begin position="199"/>
        <end position="324"/>
    </location>
</feature>
<dbReference type="Pfam" id="PF00011">
    <property type="entry name" value="HSP20"/>
    <property type="match status" value="1"/>
</dbReference>